<evidence type="ECO:0000256" key="2">
    <source>
        <dbReference type="SAM" id="Phobius"/>
    </source>
</evidence>
<accession>A0A8J4DKH4</accession>
<gene>
    <name evidence="4" type="ORF">Sya03_36550</name>
</gene>
<feature type="domain" description="Protein-glutamine gamma-glutamyltransferase-like C-terminal" evidence="3">
    <location>
        <begin position="158"/>
        <end position="227"/>
    </location>
</feature>
<reference evidence="4" key="1">
    <citation type="submission" date="2021-01" db="EMBL/GenBank/DDBJ databases">
        <title>Whole genome shotgun sequence of Spirilliplanes yamanashiensis NBRC 15828.</title>
        <authorList>
            <person name="Komaki H."/>
            <person name="Tamura T."/>
        </authorList>
    </citation>
    <scope>NUCLEOTIDE SEQUENCE</scope>
    <source>
        <strain evidence="4">NBRC 15828</strain>
    </source>
</reference>
<organism evidence="4 5">
    <name type="scientific">Spirilliplanes yamanashiensis</name>
    <dbReference type="NCBI Taxonomy" id="42233"/>
    <lineage>
        <taxon>Bacteria</taxon>
        <taxon>Bacillati</taxon>
        <taxon>Actinomycetota</taxon>
        <taxon>Actinomycetes</taxon>
        <taxon>Micromonosporales</taxon>
        <taxon>Micromonosporaceae</taxon>
        <taxon>Spirilliplanes</taxon>
    </lineage>
</organism>
<name>A0A8J4DKH4_9ACTN</name>
<protein>
    <recommendedName>
        <fullName evidence="3">Protein-glutamine gamma-glutamyltransferase-like C-terminal domain-containing protein</fullName>
    </recommendedName>
</protein>
<feature type="region of interest" description="Disordered" evidence="1">
    <location>
        <begin position="54"/>
        <end position="75"/>
    </location>
</feature>
<keyword evidence="2" id="KW-0472">Membrane</keyword>
<feature type="transmembrane region" description="Helical" evidence="2">
    <location>
        <begin position="85"/>
        <end position="106"/>
    </location>
</feature>
<evidence type="ECO:0000313" key="4">
    <source>
        <dbReference type="EMBL" id="GIJ04303.1"/>
    </source>
</evidence>
<dbReference type="InterPro" id="IPR025403">
    <property type="entry name" value="TgpA-like_C"/>
</dbReference>
<proteinExistence type="predicted"/>
<dbReference type="EMBL" id="BOOY01000026">
    <property type="protein sequence ID" value="GIJ04303.1"/>
    <property type="molecule type" value="Genomic_DNA"/>
</dbReference>
<dbReference type="Pfam" id="PF13559">
    <property type="entry name" value="DUF4129"/>
    <property type="match status" value="1"/>
</dbReference>
<keyword evidence="2" id="KW-0812">Transmembrane</keyword>
<evidence type="ECO:0000313" key="5">
    <source>
        <dbReference type="Proteomes" id="UP000652013"/>
    </source>
</evidence>
<keyword evidence="2" id="KW-1133">Transmembrane helix</keyword>
<evidence type="ECO:0000259" key="3">
    <source>
        <dbReference type="Pfam" id="PF13559"/>
    </source>
</evidence>
<comment type="caution">
    <text evidence="4">The sequence shown here is derived from an EMBL/GenBank/DDBJ whole genome shotgun (WGS) entry which is preliminary data.</text>
</comment>
<sequence length="239" mass="25484">MIQRMDLAALRRWWPLAAVAVLLGVAAFAAGHSSPQLERIEPGLQITIGPDQSDRFEDVARPPQEAPAGVPEDPGAGLPEWVTRAALIVVGVLAAGVVLLVVAALVRDQLRRRARRPGPRAAEEPAAQPADDVVAALDAGLQDLSDTDRDPRRAVIACWVRLEQAAAAAGTPRRPGDTPADLVGRLLAEQRVAAGVLADLAGVYRQARYATHLVDERMRADARDALQRLRADLSTGPRA</sequence>
<evidence type="ECO:0000256" key="1">
    <source>
        <dbReference type="SAM" id="MobiDB-lite"/>
    </source>
</evidence>
<dbReference type="AlphaFoldDB" id="A0A8J4DKH4"/>
<dbReference type="Proteomes" id="UP000652013">
    <property type="component" value="Unassembled WGS sequence"/>
</dbReference>
<keyword evidence="5" id="KW-1185">Reference proteome</keyword>